<proteinExistence type="predicted"/>
<protein>
    <recommendedName>
        <fullName evidence="2">PiggyBac transposable element-derived protein domain-containing protein</fullName>
    </recommendedName>
</protein>
<keyword evidence="4" id="KW-1185">Reference proteome</keyword>
<dbReference type="Proteomes" id="UP000752696">
    <property type="component" value="Unassembled WGS sequence"/>
</dbReference>
<dbReference type="InterPro" id="IPR029526">
    <property type="entry name" value="PGBD"/>
</dbReference>
<name>A0A6V7H3K0_9HYME</name>
<evidence type="ECO:0000259" key="2">
    <source>
        <dbReference type="Pfam" id="PF13843"/>
    </source>
</evidence>
<dbReference type="Pfam" id="PF13843">
    <property type="entry name" value="DDE_Tnp_1_7"/>
    <property type="match status" value="1"/>
</dbReference>
<reference evidence="3" key="1">
    <citation type="submission" date="2020-07" db="EMBL/GenBank/DDBJ databases">
        <authorList>
            <person name="Nazaruddin N."/>
        </authorList>
    </citation>
    <scope>NUCLEOTIDE SEQUENCE</scope>
</reference>
<sequence>ANFQFVSFIYRFGIGMQETDTSNDISTELHFSPNVPYSKQQITSSDRLLYFTSSETDHDASTSKSYSIFSNESDSNRGDINDNVNSQEEVWMNSVGNQPDIKPFVGVPGLKSFKCDPNKEENFYLLLVTEDIFQEIANQTNLYATQVLSQKQSGYLKQWVPTTKNEIKRLFGLLIRMDLVKLPELHLYWSKDKIYAQNFTQSIMSRSRFELLLQMLHFTNNENANLLNDRLYKIRPIIDTLNENFTKYYDPPETLYIDEFVIPLHGHIKQLKKKYTHQRRYKYSIKILKLCFKPGYTYNFQAYCNKRSDPESTSPTNAVISLCQNIFYKGHTICTDRWYTSIDLAQELITKNTHLVGMVQQNCCGISKEVVTKKLKRGEIFAKENSIGLTLMKWRDRRNVLLLSTKHSVETVTNRKRKSNCIRPKILLDYNIGKPLIDVSDQMTICCISSHKNVKWYKKLAFELLLNTAVTNAWVMHNSIKNNSISLLEFKKRLVMYLSHCQDTVSQNLPREIMMTTKKRHEIKKREGKLTSVRQRCISCYRENVKNFGSELARNKTKRVATFCADCPNEPHFCLTCFNKEHRDIPL</sequence>
<feature type="non-terminal residue" evidence="3">
    <location>
        <position position="1"/>
    </location>
</feature>
<dbReference type="OrthoDB" id="123207at2759"/>
<evidence type="ECO:0000313" key="4">
    <source>
        <dbReference type="Proteomes" id="UP000752696"/>
    </source>
</evidence>
<organism evidence="3 4">
    <name type="scientific">Heterotrigona itama</name>
    <dbReference type="NCBI Taxonomy" id="395501"/>
    <lineage>
        <taxon>Eukaryota</taxon>
        <taxon>Metazoa</taxon>
        <taxon>Ecdysozoa</taxon>
        <taxon>Arthropoda</taxon>
        <taxon>Hexapoda</taxon>
        <taxon>Insecta</taxon>
        <taxon>Pterygota</taxon>
        <taxon>Neoptera</taxon>
        <taxon>Endopterygota</taxon>
        <taxon>Hymenoptera</taxon>
        <taxon>Apocrita</taxon>
        <taxon>Aculeata</taxon>
        <taxon>Apoidea</taxon>
        <taxon>Anthophila</taxon>
        <taxon>Apidae</taxon>
        <taxon>Heterotrigona</taxon>
    </lineage>
</organism>
<dbReference type="EMBL" id="CAJDYZ010006841">
    <property type="protein sequence ID" value="CAD1473731.1"/>
    <property type="molecule type" value="Genomic_DNA"/>
</dbReference>
<feature type="domain" description="PiggyBac transposable element-derived protein" evidence="2">
    <location>
        <begin position="123"/>
        <end position="474"/>
    </location>
</feature>
<dbReference type="PANTHER" id="PTHR46599">
    <property type="entry name" value="PIGGYBAC TRANSPOSABLE ELEMENT-DERIVED PROTEIN 4"/>
    <property type="match status" value="1"/>
</dbReference>
<comment type="caution">
    <text evidence="3">The sequence shown here is derived from an EMBL/GenBank/DDBJ whole genome shotgun (WGS) entry which is preliminary data.</text>
</comment>
<dbReference type="AlphaFoldDB" id="A0A6V7H3K0"/>
<evidence type="ECO:0000313" key="3">
    <source>
        <dbReference type="EMBL" id="CAD1473731.1"/>
    </source>
</evidence>
<accession>A0A6V7H3K0</accession>
<feature type="compositionally biased region" description="Polar residues" evidence="1">
    <location>
        <begin position="62"/>
        <end position="73"/>
    </location>
</feature>
<gene>
    <name evidence="3" type="ORF">MHI_LOCUS409862</name>
</gene>
<evidence type="ECO:0000256" key="1">
    <source>
        <dbReference type="SAM" id="MobiDB-lite"/>
    </source>
</evidence>
<dbReference type="PANTHER" id="PTHR46599:SF3">
    <property type="entry name" value="PIGGYBAC TRANSPOSABLE ELEMENT-DERIVED PROTEIN 4"/>
    <property type="match status" value="1"/>
</dbReference>
<feature type="region of interest" description="Disordered" evidence="1">
    <location>
        <begin position="57"/>
        <end position="80"/>
    </location>
</feature>